<dbReference type="AlphaFoldDB" id="A0A0B1TP44"/>
<dbReference type="Gene3D" id="3.40.630.10">
    <property type="entry name" value="Zn peptidases"/>
    <property type="match status" value="1"/>
</dbReference>
<name>A0A0B1TP44_OESDE</name>
<dbReference type="Proteomes" id="UP000053660">
    <property type="component" value="Unassembled WGS sequence"/>
</dbReference>
<sequence>MSAPKTAEYVKSVFVGGDVKLEVTDDQDVIAKEYPLMAAVNRCANTVKEHQVAGFSVLNTYRLFARLKWVLRKRSHVPKDSDTLDC</sequence>
<evidence type="ECO:0000313" key="2">
    <source>
        <dbReference type="Proteomes" id="UP000053660"/>
    </source>
</evidence>
<accession>A0A0B1TP44</accession>
<gene>
    <name evidence="1" type="ORF">OESDEN_00669</name>
</gene>
<dbReference type="OrthoDB" id="10041421at2759"/>
<reference evidence="1 2" key="1">
    <citation type="submission" date="2014-03" db="EMBL/GenBank/DDBJ databases">
        <title>Draft genome of the hookworm Oesophagostomum dentatum.</title>
        <authorList>
            <person name="Mitreva M."/>
        </authorList>
    </citation>
    <scope>NUCLEOTIDE SEQUENCE [LARGE SCALE GENOMIC DNA]</scope>
    <source>
        <strain evidence="1 2">OD-Hann</strain>
    </source>
</reference>
<keyword evidence="2" id="KW-1185">Reference proteome</keyword>
<dbReference type="EMBL" id="KN549226">
    <property type="protein sequence ID" value="KHJ99328.1"/>
    <property type="molecule type" value="Genomic_DNA"/>
</dbReference>
<evidence type="ECO:0000313" key="1">
    <source>
        <dbReference type="EMBL" id="KHJ99328.1"/>
    </source>
</evidence>
<proteinExistence type="predicted"/>
<organism evidence="1 2">
    <name type="scientific">Oesophagostomum dentatum</name>
    <name type="common">Nodular worm</name>
    <dbReference type="NCBI Taxonomy" id="61180"/>
    <lineage>
        <taxon>Eukaryota</taxon>
        <taxon>Metazoa</taxon>
        <taxon>Ecdysozoa</taxon>
        <taxon>Nematoda</taxon>
        <taxon>Chromadorea</taxon>
        <taxon>Rhabditida</taxon>
        <taxon>Rhabditina</taxon>
        <taxon>Rhabditomorpha</taxon>
        <taxon>Strongyloidea</taxon>
        <taxon>Strongylidae</taxon>
        <taxon>Oesophagostomum</taxon>
    </lineage>
</organism>
<protein>
    <submittedName>
        <fullName evidence="1">Uncharacterized protein</fullName>
    </submittedName>
</protein>